<keyword evidence="3" id="KW-1185">Reference proteome</keyword>
<evidence type="ECO:0000313" key="3">
    <source>
        <dbReference type="Proteomes" id="UP000320390"/>
    </source>
</evidence>
<keyword evidence="1" id="KW-0812">Transmembrane</keyword>
<dbReference type="Proteomes" id="UP000320390">
    <property type="component" value="Chromosome"/>
</dbReference>
<feature type="transmembrane region" description="Helical" evidence="1">
    <location>
        <begin position="44"/>
        <end position="64"/>
    </location>
</feature>
<dbReference type="EMBL" id="CP036434">
    <property type="protein sequence ID" value="QDV08302.1"/>
    <property type="molecule type" value="Genomic_DNA"/>
</dbReference>
<keyword evidence="1" id="KW-1133">Transmembrane helix</keyword>
<reference evidence="2 3" key="1">
    <citation type="submission" date="2019-02" db="EMBL/GenBank/DDBJ databases">
        <title>Deep-cultivation of Planctomycetes and their phenomic and genomic characterization uncovers novel biology.</title>
        <authorList>
            <person name="Wiegand S."/>
            <person name="Jogler M."/>
            <person name="Boedeker C."/>
            <person name="Pinto D."/>
            <person name="Vollmers J."/>
            <person name="Rivas-Marin E."/>
            <person name="Kohn T."/>
            <person name="Peeters S.H."/>
            <person name="Heuer A."/>
            <person name="Rast P."/>
            <person name="Oberbeckmann S."/>
            <person name="Bunk B."/>
            <person name="Jeske O."/>
            <person name="Meyerdierks A."/>
            <person name="Storesund J.E."/>
            <person name="Kallscheuer N."/>
            <person name="Luecker S."/>
            <person name="Lage O.M."/>
            <person name="Pohl T."/>
            <person name="Merkel B.J."/>
            <person name="Hornburger P."/>
            <person name="Mueller R.-W."/>
            <person name="Bruemmer F."/>
            <person name="Labrenz M."/>
            <person name="Spormann A.M."/>
            <person name="Op den Camp H."/>
            <person name="Overmann J."/>
            <person name="Amann R."/>
            <person name="Jetten M.S.M."/>
            <person name="Mascher T."/>
            <person name="Medema M.H."/>
            <person name="Devos D.P."/>
            <person name="Kaster A.-K."/>
            <person name="Ovreas L."/>
            <person name="Rohde M."/>
            <person name="Galperin M.Y."/>
            <person name="Jogler C."/>
        </authorList>
    </citation>
    <scope>NUCLEOTIDE SEQUENCE [LARGE SCALE GENOMIC DNA]</scope>
    <source>
        <strain evidence="2 3">Poly30</strain>
    </source>
</reference>
<organism evidence="2 3">
    <name type="scientific">Saltatorellus ferox</name>
    <dbReference type="NCBI Taxonomy" id="2528018"/>
    <lineage>
        <taxon>Bacteria</taxon>
        <taxon>Pseudomonadati</taxon>
        <taxon>Planctomycetota</taxon>
        <taxon>Planctomycetia</taxon>
        <taxon>Planctomycetia incertae sedis</taxon>
        <taxon>Saltatorellus</taxon>
    </lineage>
</organism>
<accession>A0A518EW36</accession>
<protein>
    <submittedName>
        <fullName evidence="2">ABC-2 family transporter protein</fullName>
    </submittedName>
</protein>
<sequence>MAGVLLALVPALRVWAAGLAARAKAIERAASGQDQIGLTEGTGWAMLVDGWRAGLMLGTALLLVQSARAIAGDRETGVLRLAVTRSASRSGAVVGRALLGPILVLFIIALSGLGAYLATLGVGGDFGDLVESDFTIFQGAEVRAEMMRSLRPVAAGLVAVHAFGLLISSLSRGPVLALAGSLASILLWDVFKEDAGEGRFYVFATHAPTFADGSAMKELSGFARAYSDAGLPDAVINMGTVLPPIQAVVFVALAALALRKRPI</sequence>
<keyword evidence="1" id="KW-0472">Membrane</keyword>
<feature type="transmembrane region" description="Helical" evidence="1">
    <location>
        <begin position="98"/>
        <end position="118"/>
    </location>
</feature>
<evidence type="ECO:0000256" key="1">
    <source>
        <dbReference type="SAM" id="Phobius"/>
    </source>
</evidence>
<feature type="transmembrane region" description="Helical" evidence="1">
    <location>
        <begin position="234"/>
        <end position="258"/>
    </location>
</feature>
<dbReference type="AlphaFoldDB" id="A0A518EW36"/>
<evidence type="ECO:0000313" key="2">
    <source>
        <dbReference type="EMBL" id="QDV08302.1"/>
    </source>
</evidence>
<proteinExistence type="predicted"/>
<name>A0A518EW36_9BACT</name>
<gene>
    <name evidence="2" type="ORF">Poly30_38390</name>
</gene>